<name>A0A923I0Z7_9BURK</name>
<sequence length="224" mass="23256">MATIDTANTVDPALLTAMNGANGKTKNSTQDAQDRFMTLLVTQMKNQNPLNPMDNAQVTSQMAQLSTVTGIEKLNASMVTMNSNYVASQSLQAANMIGHGVITPGSNIALQDGKSVYALDLPQAADKASLVIKDQTGAVVRTIALGALPAGLNNMTWDGKNDAGTTLPNGSYQYEVAASAGSKKLDVTALCFGVVNSVTAGTQGVKLTVSGVGQVGMNDVRQIY</sequence>
<evidence type="ECO:0000259" key="7">
    <source>
        <dbReference type="Pfam" id="PF13861"/>
    </source>
</evidence>
<keyword evidence="8" id="KW-0282">Flagellum</keyword>
<dbReference type="Proteomes" id="UP000612361">
    <property type="component" value="Unassembled WGS sequence"/>
</dbReference>
<evidence type="ECO:0000256" key="1">
    <source>
        <dbReference type="ARBA" id="ARBA00010577"/>
    </source>
</evidence>
<dbReference type="InterPro" id="IPR005648">
    <property type="entry name" value="FlgD"/>
</dbReference>
<dbReference type="InterPro" id="IPR025965">
    <property type="entry name" value="FlgD/Vpr_Ig-like"/>
</dbReference>
<dbReference type="Gene3D" id="2.30.30.910">
    <property type="match status" value="1"/>
</dbReference>
<dbReference type="AlphaFoldDB" id="A0A923I0Z7"/>
<organism evidence="8 9">
    <name type="scientific">Undibacterium rugosum</name>
    <dbReference type="NCBI Taxonomy" id="2762291"/>
    <lineage>
        <taxon>Bacteria</taxon>
        <taxon>Pseudomonadati</taxon>
        <taxon>Pseudomonadota</taxon>
        <taxon>Betaproteobacteria</taxon>
        <taxon>Burkholderiales</taxon>
        <taxon>Oxalobacteraceae</taxon>
        <taxon>Undibacterium</taxon>
    </lineage>
</organism>
<proteinExistence type="inferred from homology"/>
<evidence type="ECO:0000256" key="5">
    <source>
        <dbReference type="RuleBase" id="RU362076"/>
    </source>
</evidence>
<protein>
    <recommendedName>
        <fullName evidence="2 5">Basal-body rod modification protein FlgD</fullName>
    </recommendedName>
</protein>
<evidence type="ECO:0000256" key="3">
    <source>
        <dbReference type="ARBA" id="ARBA00022795"/>
    </source>
</evidence>
<feature type="domain" description="FlgD Tudor-like" evidence="7">
    <location>
        <begin position="88"/>
        <end position="221"/>
    </location>
</feature>
<dbReference type="EMBL" id="JACOGG010000005">
    <property type="protein sequence ID" value="MBC3935042.1"/>
    <property type="molecule type" value="Genomic_DNA"/>
</dbReference>
<reference evidence="8" key="1">
    <citation type="submission" date="2020-08" db="EMBL/GenBank/DDBJ databases">
        <title>Novel species isolated from subtropical streams in China.</title>
        <authorList>
            <person name="Lu H."/>
        </authorList>
    </citation>
    <scope>NUCLEOTIDE SEQUENCE</scope>
    <source>
        <strain evidence="8">CY7W</strain>
    </source>
</reference>
<dbReference type="Pfam" id="PF13860">
    <property type="entry name" value="FlgD_ig"/>
    <property type="match status" value="1"/>
</dbReference>
<comment type="similarity">
    <text evidence="1 5">Belongs to the FlgD family.</text>
</comment>
<keyword evidence="8" id="KW-0966">Cell projection</keyword>
<dbReference type="RefSeq" id="WP_186880631.1">
    <property type="nucleotide sequence ID" value="NZ_JACOGG010000005.1"/>
</dbReference>
<keyword evidence="8" id="KW-0969">Cilium</keyword>
<comment type="function">
    <text evidence="4 5">Required for flagellar hook formation. May act as a scaffolding protein.</text>
</comment>
<feature type="domain" description="FlgD/Vpr Ig-like" evidence="6">
    <location>
        <begin position="108"/>
        <end position="181"/>
    </location>
</feature>
<dbReference type="Gene3D" id="2.60.40.4070">
    <property type="match status" value="1"/>
</dbReference>
<evidence type="ECO:0000259" key="6">
    <source>
        <dbReference type="Pfam" id="PF13860"/>
    </source>
</evidence>
<evidence type="ECO:0000313" key="9">
    <source>
        <dbReference type="Proteomes" id="UP000612361"/>
    </source>
</evidence>
<evidence type="ECO:0000256" key="4">
    <source>
        <dbReference type="ARBA" id="ARBA00024746"/>
    </source>
</evidence>
<comment type="caution">
    <text evidence="8">The sequence shown here is derived from an EMBL/GenBank/DDBJ whole genome shotgun (WGS) entry which is preliminary data.</text>
</comment>
<dbReference type="Pfam" id="PF13861">
    <property type="entry name" value="FLgD_tudor"/>
    <property type="match status" value="1"/>
</dbReference>
<evidence type="ECO:0000256" key="2">
    <source>
        <dbReference type="ARBA" id="ARBA00016013"/>
    </source>
</evidence>
<dbReference type="InterPro" id="IPR025963">
    <property type="entry name" value="FLgD_Tudor"/>
</dbReference>
<keyword evidence="9" id="KW-1185">Reference proteome</keyword>
<dbReference type="Pfam" id="PF03963">
    <property type="entry name" value="FlgD"/>
    <property type="match status" value="1"/>
</dbReference>
<evidence type="ECO:0000313" key="8">
    <source>
        <dbReference type="EMBL" id="MBC3935042.1"/>
    </source>
</evidence>
<dbReference type="GO" id="GO:0044781">
    <property type="term" value="P:bacterial-type flagellum organization"/>
    <property type="evidence" value="ECO:0007669"/>
    <property type="project" value="UniProtKB-UniRule"/>
</dbReference>
<accession>A0A923I0Z7</accession>
<gene>
    <name evidence="8" type="primary">flgD</name>
    <name evidence="8" type="ORF">H8K47_06685</name>
</gene>
<keyword evidence="3 5" id="KW-1005">Bacterial flagellum biogenesis</keyword>